<dbReference type="Pfam" id="PF00296">
    <property type="entry name" value="Bac_luciferase"/>
    <property type="match status" value="2"/>
</dbReference>
<feature type="domain" description="Luciferase-like" evidence="1">
    <location>
        <begin position="167"/>
        <end position="344"/>
    </location>
</feature>
<protein>
    <submittedName>
        <fullName evidence="2">LLM class flavin-dependent oxidoreductase</fullName>
    </submittedName>
</protein>
<accession>A0A5C4V4N6</accession>
<dbReference type="GO" id="GO:0016705">
    <property type="term" value="F:oxidoreductase activity, acting on paired donors, with incorporation or reduction of molecular oxygen"/>
    <property type="evidence" value="ECO:0007669"/>
    <property type="project" value="InterPro"/>
</dbReference>
<dbReference type="CDD" id="cd00347">
    <property type="entry name" value="Flavin_utilizing_monoxygenases"/>
    <property type="match status" value="1"/>
</dbReference>
<organism evidence="2 3">
    <name type="scientific">Streptomyces sedi</name>
    <dbReference type="NCBI Taxonomy" id="555059"/>
    <lineage>
        <taxon>Bacteria</taxon>
        <taxon>Bacillati</taxon>
        <taxon>Actinomycetota</taxon>
        <taxon>Actinomycetes</taxon>
        <taxon>Kitasatosporales</taxon>
        <taxon>Streptomycetaceae</taxon>
        <taxon>Streptomyces</taxon>
    </lineage>
</organism>
<comment type="caution">
    <text evidence="2">The sequence shown here is derived from an EMBL/GenBank/DDBJ whole genome shotgun (WGS) entry which is preliminary data.</text>
</comment>
<dbReference type="AlphaFoldDB" id="A0A5C4V4N6"/>
<dbReference type="Proteomes" id="UP000311713">
    <property type="component" value="Unassembled WGS sequence"/>
</dbReference>
<reference evidence="2 3" key="1">
    <citation type="submission" date="2019-06" db="EMBL/GenBank/DDBJ databases">
        <title>Draft genome of Streptomyces sedi sp. JCM16909.</title>
        <authorList>
            <person name="Klykleung N."/>
            <person name="Tanasupawat S."/>
            <person name="Kudo T."/>
            <person name="Yuki M."/>
            <person name="Ohkuma M."/>
        </authorList>
    </citation>
    <scope>NUCLEOTIDE SEQUENCE [LARGE SCALE GENOMIC DNA]</scope>
    <source>
        <strain evidence="2 3">JCM 16909</strain>
    </source>
</reference>
<dbReference type="InterPro" id="IPR036661">
    <property type="entry name" value="Luciferase-like_sf"/>
</dbReference>
<dbReference type="InterPro" id="IPR050766">
    <property type="entry name" value="Bact_Lucif_Oxidored"/>
</dbReference>
<keyword evidence="3" id="KW-1185">Reference proteome</keyword>
<dbReference type="RefSeq" id="WP_139644365.1">
    <property type="nucleotide sequence ID" value="NZ_BAAAZS010000124.1"/>
</dbReference>
<gene>
    <name evidence="2" type="ORF">FH715_12185</name>
</gene>
<dbReference type="EMBL" id="VDGT01000007">
    <property type="protein sequence ID" value="TNM30738.1"/>
    <property type="molecule type" value="Genomic_DNA"/>
</dbReference>
<dbReference type="GO" id="GO:0005829">
    <property type="term" value="C:cytosol"/>
    <property type="evidence" value="ECO:0007669"/>
    <property type="project" value="TreeGrafter"/>
</dbReference>
<evidence type="ECO:0000259" key="1">
    <source>
        <dbReference type="Pfam" id="PF00296"/>
    </source>
</evidence>
<evidence type="ECO:0000313" key="3">
    <source>
        <dbReference type="Proteomes" id="UP000311713"/>
    </source>
</evidence>
<sequence length="378" mass="39788">MSRKTVPLSVLDLAPISSGADAGTALRNTVDLARHAEEWGYHRYWLAEHHLATGVASSQPALVIGLVAGATRTIRVGSGAVQLGFPTALSVVEQFGTLDAIAPGRVDLGLGRAGQRVARDGGLPVPLPEPRPTRTVDGVVVPPPFAPGKLLGLPGFAARQELLRPPGAQPRDYAEQVDEIRALLAGTFRTPDGHPVQAVPGEGAALQLWVLGSSGGESARVAGARGLPFTANYHVSPGTILETVAAYRAAFVPTAEHPAPRVQVSADVLVAEDEPTARRLAAGYGPWVRAIRTGQGAIPYPTPEEAADLELDDEELALVDDRLATRFVGTPDRVAEGLARLRDLTEADELLITTIAHDHAARLRSYRLLAETWGIGGG</sequence>
<dbReference type="PANTHER" id="PTHR30137:SF6">
    <property type="entry name" value="LUCIFERASE-LIKE MONOOXYGENASE"/>
    <property type="match status" value="1"/>
</dbReference>
<dbReference type="SUPFAM" id="SSF51679">
    <property type="entry name" value="Bacterial luciferase-like"/>
    <property type="match status" value="1"/>
</dbReference>
<dbReference type="InterPro" id="IPR011251">
    <property type="entry name" value="Luciferase-like_dom"/>
</dbReference>
<evidence type="ECO:0000313" key="2">
    <source>
        <dbReference type="EMBL" id="TNM30738.1"/>
    </source>
</evidence>
<feature type="domain" description="Luciferase-like" evidence="1">
    <location>
        <begin position="9"/>
        <end position="129"/>
    </location>
</feature>
<dbReference type="PANTHER" id="PTHR30137">
    <property type="entry name" value="LUCIFERASE-LIKE MONOOXYGENASE"/>
    <property type="match status" value="1"/>
</dbReference>
<proteinExistence type="predicted"/>
<name>A0A5C4V4N6_9ACTN</name>
<dbReference type="OrthoDB" id="9780518at2"/>
<dbReference type="Gene3D" id="3.20.20.30">
    <property type="entry name" value="Luciferase-like domain"/>
    <property type="match status" value="1"/>
</dbReference>